<dbReference type="InterPro" id="IPR006168">
    <property type="entry name" value="G3P_DH_NAD-dep"/>
</dbReference>
<dbReference type="SUPFAM" id="SSF48179">
    <property type="entry name" value="6-phosphogluconate dehydrogenase C-terminal domain-like"/>
    <property type="match status" value="1"/>
</dbReference>
<dbReference type="PANTHER" id="PTHR11728">
    <property type="entry name" value="GLYCEROL-3-PHOSPHATE DEHYDROGENASE"/>
    <property type="match status" value="1"/>
</dbReference>
<evidence type="ECO:0000256" key="5">
    <source>
        <dbReference type="PIRSR" id="PIRSR000114-1"/>
    </source>
</evidence>
<evidence type="ECO:0000256" key="4">
    <source>
        <dbReference type="ARBA" id="ARBA00048683"/>
    </source>
</evidence>
<dbReference type="FunFam" id="1.10.1040.10:FF:000004">
    <property type="entry name" value="Glycerol-3-phosphate dehydrogenase [NAD(+)]"/>
    <property type="match status" value="1"/>
</dbReference>
<feature type="binding site" evidence="7">
    <location>
        <position position="211"/>
    </location>
    <ligand>
        <name>NAD(+)</name>
        <dbReference type="ChEBI" id="CHEBI:57540"/>
    </ligand>
</feature>
<evidence type="ECO:0000256" key="1">
    <source>
        <dbReference type="ARBA" id="ARBA00011009"/>
    </source>
</evidence>
<dbReference type="InterPro" id="IPR036291">
    <property type="entry name" value="NAD(P)-bd_dom_sf"/>
</dbReference>
<dbReference type="InterPro" id="IPR011128">
    <property type="entry name" value="G3P_DH_NAD-dep_N"/>
</dbReference>
<feature type="binding site" evidence="7">
    <location>
        <position position="67"/>
    </location>
    <ligand>
        <name>NAD(+)</name>
        <dbReference type="ChEBI" id="CHEBI:57540"/>
    </ligand>
</feature>
<keyword evidence="3 7" id="KW-0520">NAD</keyword>
<reference evidence="12" key="1">
    <citation type="journal article" date="2020" name="J. Eukaryot. Microbiol.">
        <title>De novo Sequencing, Assembly and Annotation of the Transcriptome for the Free-Living Testate Amoeba Arcella intermedia.</title>
        <authorList>
            <person name="Ribeiro G.M."/>
            <person name="Porfirio-Sousa A.L."/>
            <person name="Maurer-Alcala X.X."/>
            <person name="Katz L.A."/>
            <person name="Lahr D.J.G."/>
        </authorList>
    </citation>
    <scope>NUCLEOTIDE SEQUENCE</scope>
</reference>
<feature type="binding site" evidence="7">
    <location>
        <position position="10"/>
    </location>
    <ligand>
        <name>NAD(+)</name>
        <dbReference type="ChEBI" id="CHEBI:57540"/>
    </ligand>
</feature>
<comment type="similarity">
    <text evidence="1 8">Belongs to the NAD-dependent glycerol-3-phosphate dehydrogenase family.</text>
</comment>
<feature type="binding site" evidence="7">
    <location>
        <position position="182"/>
    </location>
    <ligand>
        <name>NAD(+)</name>
        <dbReference type="ChEBI" id="CHEBI:57540"/>
    </ligand>
</feature>
<organism evidence="12">
    <name type="scientific">Arcella intermedia</name>
    <dbReference type="NCBI Taxonomy" id="1963864"/>
    <lineage>
        <taxon>Eukaryota</taxon>
        <taxon>Amoebozoa</taxon>
        <taxon>Tubulinea</taxon>
        <taxon>Elardia</taxon>
        <taxon>Arcellinida</taxon>
        <taxon>Sphaerothecina</taxon>
        <taxon>Arcellidae</taxon>
        <taxon>Arcella</taxon>
    </lineage>
</organism>
<keyword evidence="2 8" id="KW-0560">Oxidoreductase</keyword>
<accession>A0A6B2LA30</accession>
<dbReference type="Gene3D" id="1.10.1040.10">
    <property type="entry name" value="N-(1-d-carboxylethyl)-l-norvaline Dehydrogenase, domain 2"/>
    <property type="match status" value="1"/>
</dbReference>
<feature type="domain" description="Glycerol-3-phosphate dehydrogenase NAD-dependent N-terminal" evidence="10">
    <location>
        <begin position="1"/>
        <end position="82"/>
    </location>
</feature>
<dbReference type="PRINTS" id="PR00077">
    <property type="entry name" value="GPDHDRGNASE"/>
</dbReference>
<dbReference type="PROSITE" id="PS00957">
    <property type="entry name" value="NAD_G3PDH"/>
    <property type="match status" value="1"/>
</dbReference>
<evidence type="ECO:0000256" key="3">
    <source>
        <dbReference type="ARBA" id="ARBA00023027"/>
    </source>
</evidence>
<feature type="binding site" evidence="6">
    <location>
        <position position="34"/>
    </location>
    <ligand>
        <name>substrate</name>
    </ligand>
</feature>
<dbReference type="InterPro" id="IPR013328">
    <property type="entry name" value="6PGD_dom2"/>
</dbReference>
<feature type="binding site" evidence="7">
    <location>
        <position position="213"/>
    </location>
    <ligand>
        <name>NAD(+)</name>
        <dbReference type="ChEBI" id="CHEBI:57540"/>
    </ligand>
</feature>
<evidence type="ECO:0000256" key="7">
    <source>
        <dbReference type="PIRSR" id="PIRSR000114-3"/>
    </source>
</evidence>
<evidence type="ECO:0000256" key="8">
    <source>
        <dbReference type="RuleBase" id="RU000437"/>
    </source>
</evidence>
<dbReference type="GO" id="GO:0046168">
    <property type="term" value="P:glycerol-3-phosphate catabolic process"/>
    <property type="evidence" value="ECO:0007669"/>
    <property type="project" value="UniProtKB-UniRule"/>
</dbReference>
<proteinExistence type="inferred from homology"/>
<dbReference type="GO" id="GO:0005975">
    <property type="term" value="P:carbohydrate metabolic process"/>
    <property type="evidence" value="ECO:0007669"/>
    <property type="project" value="InterPro"/>
</dbReference>
<dbReference type="GO" id="GO:0141152">
    <property type="term" value="F:glycerol-3-phosphate dehydrogenase (NAD+) activity"/>
    <property type="evidence" value="ECO:0007669"/>
    <property type="project" value="UniProtKB-UniRule"/>
</dbReference>
<feature type="domain" description="Glycerol-3-phosphate dehydrogenase NAD-dependent C-terminal" evidence="11">
    <location>
        <begin position="107"/>
        <end position="254"/>
    </location>
</feature>
<dbReference type="GO" id="GO:0042803">
    <property type="term" value="F:protein homodimerization activity"/>
    <property type="evidence" value="ECO:0007669"/>
    <property type="project" value="InterPro"/>
</dbReference>
<evidence type="ECO:0000313" key="12">
    <source>
        <dbReference type="EMBL" id="NDV33657.1"/>
    </source>
</evidence>
<dbReference type="EMBL" id="GIBP01004688">
    <property type="protein sequence ID" value="NDV33657.1"/>
    <property type="molecule type" value="Transcribed_RNA"/>
</dbReference>
<dbReference type="GO" id="GO:0005829">
    <property type="term" value="C:cytosol"/>
    <property type="evidence" value="ECO:0007669"/>
    <property type="project" value="TreeGrafter"/>
</dbReference>
<dbReference type="SUPFAM" id="SSF51735">
    <property type="entry name" value="NAD(P)-binding Rossmann-fold domains"/>
    <property type="match status" value="1"/>
</dbReference>
<dbReference type="NCBIfam" id="TIGR03376">
    <property type="entry name" value="glycerol3P_DH"/>
    <property type="match status" value="1"/>
</dbReference>
<evidence type="ECO:0000256" key="9">
    <source>
        <dbReference type="RuleBase" id="RU361243"/>
    </source>
</evidence>
<dbReference type="InterPro" id="IPR017751">
    <property type="entry name" value="G3P_DH_NAD-dep_euk"/>
</dbReference>
<feature type="binding site" evidence="6">
    <location>
        <begin position="182"/>
        <end position="183"/>
    </location>
    <ligand>
        <name>substrate</name>
    </ligand>
</feature>
<dbReference type="Pfam" id="PF07479">
    <property type="entry name" value="NAD_Gly3P_dh_C"/>
    <property type="match status" value="1"/>
</dbReference>
<dbReference type="AlphaFoldDB" id="A0A6B2LA30"/>
<dbReference type="Gene3D" id="3.40.50.720">
    <property type="entry name" value="NAD(P)-binding Rossmann-like Domain"/>
    <property type="match status" value="1"/>
</dbReference>
<dbReference type="PIRSF" id="PIRSF000114">
    <property type="entry name" value="Glycerol-3-P_dh"/>
    <property type="match status" value="1"/>
</dbReference>
<evidence type="ECO:0000259" key="10">
    <source>
        <dbReference type="Pfam" id="PF01210"/>
    </source>
</evidence>
<sequence length="274" mass="30026">MLVFVTPHQFTAGICKSLKGKLMNSNVRAISLTKGMEIDENGFHLMSQVISNHLGIDCSVLMGANIANEIAVERFSEATVGYSILSNGNTWAELFNTPYFQIRIIDDVPGPEMCGTLKNIVAIGAGMVDGLKLGNNSKAAIIRIGMQEIIKLSKMFFPTVKDATFFESCGIADLITTCFGGRNRKCGEAFVLARGEKTFVELEAELLGGQKLQGVLTSDEVQHVLKKIGKENEFPLFTTINRIINGHLDPIQIVDYADLPQSREDMSPQARAHE</sequence>
<dbReference type="PANTHER" id="PTHR11728:SF8">
    <property type="entry name" value="GLYCEROL-3-PHOSPHATE DEHYDROGENASE [NAD(+)]-RELATED"/>
    <property type="match status" value="1"/>
</dbReference>
<protein>
    <recommendedName>
        <fullName evidence="9">Glycerol-3-phosphate dehydrogenase [NAD(+)]</fullName>
        <ecNumber evidence="9">1.1.1.8</ecNumber>
    </recommendedName>
</protein>
<dbReference type="GO" id="GO:0051287">
    <property type="term" value="F:NAD binding"/>
    <property type="evidence" value="ECO:0007669"/>
    <property type="project" value="UniProtKB-UniRule"/>
</dbReference>
<name>A0A6B2LA30_9EUKA</name>
<dbReference type="InterPro" id="IPR008927">
    <property type="entry name" value="6-PGluconate_DH-like_C_sf"/>
</dbReference>
<evidence type="ECO:0000256" key="6">
    <source>
        <dbReference type="PIRSR" id="PIRSR000114-2"/>
    </source>
</evidence>
<evidence type="ECO:0000256" key="2">
    <source>
        <dbReference type="ARBA" id="ARBA00023002"/>
    </source>
</evidence>
<dbReference type="EC" id="1.1.1.8" evidence="9"/>
<comment type="catalytic activity">
    <reaction evidence="4 9">
        <text>sn-glycerol 3-phosphate + NAD(+) = dihydroxyacetone phosphate + NADH + H(+)</text>
        <dbReference type="Rhea" id="RHEA:11092"/>
        <dbReference type="ChEBI" id="CHEBI:15378"/>
        <dbReference type="ChEBI" id="CHEBI:57540"/>
        <dbReference type="ChEBI" id="CHEBI:57597"/>
        <dbReference type="ChEBI" id="CHEBI:57642"/>
        <dbReference type="ChEBI" id="CHEBI:57945"/>
        <dbReference type="EC" id="1.1.1.8"/>
    </reaction>
</comment>
<evidence type="ECO:0000259" key="11">
    <source>
        <dbReference type="Pfam" id="PF07479"/>
    </source>
</evidence>
<feature type="active site" description="Proton acceptor" evidence="5">
    <location>
        <position position="118"/>
    </location>
</feature>
<dbReference type="InterPro" id="IPR006109">
    <property type="entry name" value="G3P_DH_NAD-dep_C"/>
</dbReference>
<dbReference type="Pfam" id="PF01210">
    <property type="entry name" value="NAD_Gly3P_dh_N"/>
    <property type="match status" value="1"/>
</dbReference>